<gene>
    <name evidence="12" type="ORF">HYPSUDRAFT_139636</name>
</gene>
<proteinExistence type="inferred from homology"/>
<keyword evidence="3 10" id="KW-0240">DNA-directed RNA polymerase</keyword>
<dbReference type="Proteomes" id="UP000054270">
    <property type="component" value="Unassembled WGS sequence"/>
</dbReference>
<comment type="similarity">
    <text evidence="2 10">Belongs to the phage and mitochondrial RNA polymerase family.</text>
</comment>
<evidence type="ECO:0000313" key="12">
    <source>
        <dbReference type="EMBL" id="KJA22143.1"/>
    </source>
</evidence>
<dbReference type="FunFam" id="1.10.287.280:FF:000001">
    <property type="entry name" value="DNA-directed RNA polymerase"/>
    <property type="match status" value="1"/>
</dbReference>
<evidence type="ECO:0000256" key="2">
    <source>
        <dbReference type="ARBA" id="ARBA00009493"/>
    </source>
</evidence>
<dbReference type="Pfam" id="PF00940">
    <property type="entry name" value="RNA_pol"/>
    <property type="match status" value="1"/>
</dbReference>
<dbReference type="EC" id="2.7.7.6" evidence="10"/>
<dbReference type="OMA" id="WMWEWHT"/>
<keyword evidence="13" id="KW-1185">Reference proteome</keyword>
<dbReference type="FunFam" id="1.10.150.20:FF:000041">
    <property type="entry name" value="DNA-directed RNA polymerase"/>
    <property type="match status" value="1"/>
</dbReference>
<dbReference type="GO" id="GO:0006390">
    <property type="term" value="P:mitochondrial transcription"/>
    <property type="evidence" value="ECO:0007669"/>
    <property type="project" value="TreeGrafter"/>
</dbReference>
<dbReference type="GO" id="GO:0034245">
    <property type="term" value="C:mitochondrial DNA-directed RNA polymerase complex"/>
    <property type="evidence" value="ECO:0007669"/>
    <property type="project" value="TreeGrafter"/>
</dbReference>
<dbReference type="SUPFAM" id="SSF56672">
    <property type="entry name" value="DNA/RNA polymerases"/>
    <property type="match status" value="1"/>
</dbReference>
<evidence type="ECO:0000256" key="8">
    <source>
        <dbReference type="ARBA" id="ARBA00023163"/>
    </source>
</evidence>
<dbReference type="InterPro" id="IPR002092">
    <property type="entry name" value="DNA-dir_Rpol_phage-type"/>
</dbReference>
<comment type="subcellular location">
    <subcellularLocation>
        <location evidence="1">Mitochondrion</location>
    </subcellularLocation>
</comment>
<evidence type="ECO:0000259" key="11">
    <source>
        <dbReference type="SMART" id="SM01311"/>
    </source>
</evidence>
<dbReference type="PROSITE" id="PS00489">
    <property type="entry name" value="RNA_POL_PHAGE_2"/>
    <property type="match status" value="1"/>
</dbReference>
<organism evidence="12 13">
    <name type="scientific">Hypholoma sublateritium (strain FD-334 SS-4)</name>
    <dbReference type="NCBI Taxonomy" id="945553"/>
    <lineage>
        <taxon>Eukaryota</taxon>
        <taxon>Fungi</taxon>
        <taxon>Dikarya</taxon>
        <taxon>Basidiomycota</taxon>
        <taxon>Agaricomycotina</taxon>
        <taxon>Agaricomycetes</taxon>
        <taxon>Agaricomycetidae</taxon>
        <taxon>Agaricales</taxon>
        <taxon>Agaricineae</taxon>
        <taxon>Strophariaceae</taxon>
        <taxon>Hypholoma</taxon>
    </lineage>
</organism>
<dbReference type="Gene3D" id="1.10.150.20">
    <property type="entry name" value="5' to 3' exonuclease, C-terminal subdomain"/>
    <property type="match status" value="1"/>
</dbReference>
<reference evidence="13" key="1">
    <citation type="submission" date="2014-04" db="EMBL/GenBank/DDBJ databases">
        <title>Evolutionary Origins and Diversification of the Mycorrhizal Mutualists.</title>
        <authorList>
            <consortium name="DOE Joint Genome Institute"/>
            <consortium name="Mycorrhizal Genomics Consortium"/>
            <person name="Kohler A."/>
            <person name="Kuo A."/>
            <person name="Nagy L.G."/>
            <person name="Floudas D."/>
            <person name="Copeland A."/>
            <person name="Barry K.W."/>
            <person name="Cichocki N."/>
            <person name="Veneault-Fourrey C."/>
            <person name="LaButti K."/>
            <person name="Lindquist E.A."/>
            <person name="Lipzen A."/>
            <person name="Lundell T."/>
            <person name="Morin E."/>
            <person name="Murat C."/>
            <person name="Riley R."/>
            <person name="Ohm R."/>
            <person name="Sun H."/>
            <person name="Tunlid A."/>
            <person name="Henrissat B."/>
            <person name="Grigoriev I.V."/>
            <person name="Hibbett D.S."/>
            <person name="Martin F."/>
        </authorList>
    </citation>
    <scope>NUCLEOTIDE SEQUENCE [LARGE SCALE GENOMIC DNA]</scope>
    <source>
        <strain evidence="13">FD-334 SS-4</strain>
    </source>
</reference>
<dbReference type="InterPro" id="IPR029262">
    <property type="entry name" value="RPOL_N"/>
</dbReference>
<dbReference type="EMBL" id="KN817552">
    <property type="protein sequence ID" value="KJA22143.1"/>
    <property type="molecule type" value="Genomic_DNA"/>
</dbReference>
<keyword evidence="6" id="KW-0809">Transit peptide</keyword>
<dbReference type="AlphaFoldDB" id="A0A0D2MEW7"/>
<dbReference type="PANTHER" id="PTHR10102">
    <property type="entry name" value="DNA-DIRECTED RNA POLYMERASE, MITOCHONDRIAL"/>
    <property type="match status" value="1"/>
</dbReference>
<dbReference type="InterPro" id="IPR037159">
    <property type="entry name" value="RNA_POL_N_sf"/>
</dbReference>
<dbReference type="Pfam" id="PF14700">
    <property type="entry name" value="RPOL_N"/>
    <property type="match status" value="1"/>
</dbReference>
<evidence type="ECO:0000256" key="9">
    <source>
        <dbReference type="ARBA" id="ARBA00048552"/>
    </source>
</evidence>
<keyword evidence="8 10" id="KW-0804">Transcription</keyword>
<accession>A0A0D2MEW7</accession>
<keyword evidence="4 10" id="KW-0808">Transferase</keyword>
<evidence type="ECO:0000313" key="13">
    <source>
        <dbReference type="Proteomes" id="UP000054270"/>
    </source>
</evidence>
<feature type="domain" description="DNA-directed RNA polymerase N-terminal" evidence="11">
    <location>
        <begin position="30"/>
        <end position="359"/>
    </location>
</feature>
<dbReference type="InterPro" id="IPR046950">
    <property type="entry name" value="DNA-dir_Rpol_C_phage-type"/>
</dbReference>
<dbReference type="OrthoDB" id="276422at2759"/>
<evidence type="ECO:0000256" key="5">
    <source>
        <dbReference type="ARBA" id="ARBA00022695"/>
    </source>
</evidence>
<comment type="function">
    <text evidence="10">DNA-dependent RNA polymerase catalyzes the transcription of DNA into RNA using the four ribonucleoside triphosphates as substrates.</text>
</comment>
<dbReference type="STRING" id="945553.A0A0D2MEW7"/>
<dbReference type="GO" id="GO:0001018">
    <property type="term" value="F:mitochondrial promoter sequence-specific DNA binding"/>
    <property type="evidence" value="ECO:0007669"/>
    <property type="project" value="TreeGrafter"/>
</dbReference>
<comment type="catalytic activity">
    <reaction evidence="9 10">
        <text>RNA(n) + a ribonucleoside 5'-triphosphate = RNA(n+1) + diphosphate</text>
        <dbReference type="Rhea" id="RHEA:21248"/>
        <dbReference type="Rhea" id="RHEA-COMP:14527"/>
        <dbReference type="Rhea" id="RHEA-COMP:17342"/>
        <dbReference type="ChEBI" id="CHEBI:33019"/>
        <dbReference type="ChEBI" id="CHEBI:61557"/>
        <dbReference type="ChEBI" id="CHEBI:140395"/>
        <dbReference type="EC" id="2.7.7.6"/>
    </reaction>
</comment>
<evidence type="ECO:0000256" key="4">
    <source>
        <dbReference type="ARBA" id="ARBA00022679"/>
    </source>
</evidence>
<dbReference type="PROSITE" id="PS00900">
    <property type="entry name" value="RNA_POL_PHAGE_1"/>
    <property type="match status" value="1"/>
</dbReference>
<evidence type="ECO:0000256" key="10">
    <source>
        <dbReference type="RuleBase" id="RU003805"/>
    </source>
</evidence>
<dbReference type="Gene3D" id="1.10.1320.10">
    <property type="entry name" value="DNA-directed RNA polymerase, N-terminal domain"/>
    <property type="match status" value="1"/>
</dbReference>
<dbReference type="GO" id="GO:0003899">
    <property type="term" value="F:DNA-directed RNA polymerase activity"/>
    <property type="evidence" value="ECO:0007669"/>
    <property type="project" value="UniProtKB-EC"/>
</dbReference>
<evidence type="ECO:0000256" key="7">
    <source>
        <dbReference type="ARBA" id="ARBA00023128"/>
    </source>
</evidence>
<keyword evidence="7" id="KW-0496">Mitochondrion</keyword>
<dbReference type="Gene3D" id="1.10.287.280">
    <property type="match status" value="1"/>
</dbReference>
<evidence type="ECO:0000256" key="3">
    <source>
        <dbReference type="ARBA" id="ARBA00022478"/>
    </source>
</evidence>
<dbReference type="SMART" id="SM01311">
    <property type="entry name" value="RPOL_N"/>
    <property type="match status" value="1"/>
</dbReference>
<name>A0A0D2MEW7_HYPSF</name>
<evidence type="ECO:0000256" key="6">
    <source>
        <dbReference type="ARBA" id="ARBA00022946"/>
    </source>
</evidence>
<dbReference type="InterPro" id="IPR043502">
    <property type="entry name" value="DNA/RNA_pol_sf"/>
</dbReference>
<keyword evidence="5 10" id="KW-0548">Nucleotidyltransferase</keyword>
<sequence>MHVPFNIDALRSHLNDIVESKTIFENNNDARQEHLESSTYELALKQLEHRNKLFHVDGPRSADLQYWIWTWHSKLEAHLRAIIKSAQTVDHNLKVKPGKRISAEESAARLQVALLDEILPCLSTVSAEKLSLMTILELVRMQGNGGVQSGMKATAALVGIGKTVEAEFKSAICKESHIPLVDYEIKRGNYFSDLGYKYLHERRLAAARSQDLDERWTGDWSQAMRSKIGAFLVNALESVATVTRTMVDPETGDIISEEQPALYNAYEFVRGHKLGVLRFNEAVCARIAKDSTLNTVHARHLPMLVKPKPWVSYNQGGYLYNKSSAMRFKDSVEQEAYLQKATIDGKMEHIFAGLDVLGSTPWRVNRDIFEVVINVWNSGQRMGKIPPAVFDQPEPILSEGTERDIVARAKHLTRHKMWAQANAGNHSDRCSVNYKIEIARAFLGDVIYMPHNLDFRGRAYPIPPHLSHIGDDLSRALLKFAEGKELGERGLRWLKIHAANLFGYDKANFEERVTWVDEHFDQIKECATNPLEGSRWWVKAGDPWQFLAVCMELNKAYELEDPKTYVCAMPVHQDGTCNGLQHYAALGGDVLGAQQVNLLASDRPSDVYTHISTSVEAELAAEAEAGGEKSELARLLCGKVTRKVVKQTVMTTVYGVTFVGAREQIEKQLKDRGDIPAELCWSASSYLAKKVLATIGDAFTGAKGIQDWLNICARLIAKSVPQEKLRPDEPAGKAGHSGKSLRKMQMTAVVWTTKLGLPIVQPYRKIVRKQIRTAMQSLYISDPRVLSEVNTAKQATAFPPNFVHSLDATHMMLTALRCREHNLCFASVHDSYWTHACDVDEMSEIIRDTFIILHSSDILGSLEKEFRERYKDHYVALENIASRNKVNKFVHKLHTAGCRIYARRDQAAELDSIKELLIFTDDKTSIAVVEDKNMVATPEDAAGAENMELLAGKFVRLTDLFPPLPKKGSLVVSDIKHSPYFFS</sequence>
<evidence type="ECO:0000256" key="1">
    <source>
        <dbReference type="ARBA" id="ARBA00004173"/>
    </source>
</evidence>
<protein>
    <recommendedName>
        <fullName evidence="10">DNA-directed RNA polymerase</fullName>
        <ecNumber evidence="10">2.7.7.6</ecNumber>
    </recommendedName>
</protein>
<dbReference type="PANTHER" id="PTHR10102:SF0">
    <property type="entry name" value="DNA-DIRECTED RNA POLYMERASE, MITOCHONDRIAL"/>
    <property type="match status" value="1"/>
</dbReference>